<proteinExistence type="predicted"/>
<comment type="caution">
    <text evidence="3">The sequence shown here is derived from an EMBL/GenBank/DDBJ whole genome shotgun (WGS) entry which is preliminary data.</text>
</comment>
<dbReference type="PROSITE" id="PS51471">
    <property type="entry name" value="FE2OG_OXY"/>
    <property type="match status" value="1"/>
</dbReference>
<evidence type="ECO:0000313" key="4">
    <source>
        <dbReference type="Proteomes" id="UP000646523"/>
    </source>
</evidence>
<feature type="domain" description="Fe2OG dioxygenase" evidence="2">
    <location>
        <begin position="115"/>
        <end position="207"/>
    </location>
</feature>
<reference evidence="3" key="1">
    <citation type="journal article" date="2014" name="Int. J. Syst. Evol. Microbiol.">
        <title>Complete genome sequence of Corynebacterium casei LMG S-19264T (=DSM 44701T), isolated from a smear-ripened cheese.</title>
        <authorList>
            <consortium name="US DOE Joint Genome Institute (JGI-PGF)"/>
            <person name="Walter F."/>
            <person name="Albersmeier A."/>
            <person name="Kalinowski J."/>
            <person name="Ruckert C."/>
        </authorList>
    </citation>
    <scope>NUCLEOTIDE SEQUENCE</scope>
    <source>
        <strain evidence="3">CGMCC 4.7368</strain>
    </source>
</reference>
<organism evidence="3 4">
    <name type="scientific">Nonomuraea cavernae</name>
    <dbReference type="NCBI Taxonomy" id="2045107"/>
    <lineage>
        <taxon>Bacteria</taxon>
        <taxon>Bacillati</taxon>
        <taxon>Actinomycetota</taxon>
        <taxon>Actinomycetes</taxon>
        <taxon>Streptosporangiales</taxon>
        <taxon>Streptosporangiaceae</taxon>
        <taxon>Nonomuraea</taxon>
    </lineage>
</organism>
<evidence type="ECO:0000259" key="2">
    <source>
        <dbReference type="PROSITE" id="PS51471"/>
    </source>
</evidence>
<sequence length="772" mass="84676">MPGIAREQVAELLATSAEFAAASALRKLPGTDLSVAVDGLGPLRFPVADEQAVQLRELGRRAQFGRGEQTLTDPEVRDTWEIPKELVRVQWTEAFTTVLDGMRAELGLPPHCRLMPELHSMLLYETGQFFVPHQDSEKDDAMVATLVVSLPSAHTGGELVVEHQGQTKKYRGLKTAVSLVAFYSDCRHQVLPVKKGNRVTLTYNLLLAGDSQAAAAKNPLVSELAAGLLTHFATPVVLPYGSRRGEPPTRLAYLLDHEYTARGLSWSRLKGSDAARGALLRAAAERAGCEITLALAEIQETWDAYDPDEDEDAWYGHHEDEDPDDYENPGSADDKQYVLQDLIETSTTLAHWIGPETGRLEDISLDLSDAEVASTTPTADMTPYSSEYEGYMGNYGNTLDRWYRRAALVIWPQGQGFASRAEASPGWALDELAATARAGKIGEAREAARSLESFWHAAGRYPGQTELVGKALEAARELDDAQVAVMLLRPFALERLVPPHGPAFAALAAHYGDTWTDGLLRHWTEGWRPGSYGLAQAPLEWFEDLPWLCAALSAEGNASTAAARRIVELSWTMFAGQVAPALDGPLTSRREAWLTALGAPCSGIIAAAAGLGSTGVLENAHKLARTAGDRTHALAMATLRAAGMRRAGFDELALSCADRIRALLAQPRRAPGDWSIELPTGCSCELCETLGTFLREPGRRALDWPLAKDRRRHVHTRIDEAELPVHHETRRQGRPHTLVLTKTEALFERERLARERHQADLAWLTDEWKVST</sequence>
<feature type="region of interest" description="Disordered" evidence="1">
    <location>
        <begin position="307"/>
        <end position="333"/>
    </location>
</feature>
<dbReference type="PANTHER" id="PTHR33099">
    <property type="entry name" value="FE2OG DIOXYGENASE DOMAIN-CONTAINING PROTEIN"/>
    <property type="match status" value="1"/>
</dbReference>
<evidence type="ECO:0000256" key="1">
    <source>
        <dbReference type="SAM" id="MobiDB-lite"/>
    </source>
</evidence>
<dbReference type="EMBL" id="BMNH01000001">
    <property type="protein sequence ID" value="GGO61804.1"/>
    <property type="molecule type" value="Genomic_DNA"/>
</dbReference>
<reference evidence="3" key="2">
    <citation type="submission" date="2020-09" db="EMBL/GenBank/DDBJ databases">
        <authorList>
            <person name="Sun Q."/>
            <person name="Zhou Y."/>
        </authorList>
    </citation>
    <scope>NUCLEOTIDE SEQUENCE</scope>
    <source>
        <strain evidence="3">CGMCC 4.7368</strain>
    </source>
</reference>
<gene>
    <name evidence="3" type="ORF">GCM10012289_04910</name>
</gene>
<dbReference type="Pfam" id="PF13640">
    <property type="entry name" value="2OG-FeII_Oxy_3"/>
    <property type="match status" value="1"/>
</dbReference>
<evidence type="ECO:0000313" key="3">
    <source>
        <dbReference type="EMBL" id="GGO61804.1"/>
    </source>
</evidence>
<keyword evidence="4" id="KW-1185">Reference proteome</keyword>
<accession>A0A917YQB0</accession>
<name>A0A917YQB0_9ACTN</name>
<protein>
    <recommendedName>
        <fullName evidence="2">Fe2OG dioxygenase domain-containing protein</fullName>
    </recommendedName>
</protein>
<dbReference type="InterPro" id="IPR044862">
    <property type="entry name" value="Pro_4_hyd_alph_FE2OG_OXY"/>
</dbReference>
<dbReference type="AlphaFoldDB" id="A0A917YQB0"/>
<dbReference type="InterPro" id="IPR005123">
    <property type="entry name" value="Oxoglu/Fe-dep_dioxygenase_dom"/>
</dbReference>
<dbReference type="RefSeq" id="WP_189122245.1">
    <property type="nucleotide sequence ID" value="NZ_BMNH01000001.1"/>
</dbReference>
<dbReference type="Gene3D" id="2.60.120.620">
    <property type="entry name" value="q2cbj1_9rhob like domain"/>
    <property type="match status" value="1"/>
</dbReference>
<dbReference type="PANTHER" id="PTHR33099:SF7">
    <property type="entry name" value="MYND-TYPE DOMAIN-CONTAINING PROTEIN"/>
    <property type="match status" value="1"/>
</dbReference>
<dbReference type="Proteomes" id="UP000646523">
    <property type="component" value="Unassembled WGS sequence"/>
</dbReference>